<organism evidence="1 2">
    <name type="scientific">Erwinia psidii</name>
    <dbReference type="NCBI Taxonomy" id="69224"/>
    <lineage>
        <taxon>Bacteria</taxon>
        <taxon>Pseudomonadati</taxon>
        <taxon>Pseudomonadota</taxon>
        <taxon>Gammaproteobacteria</taxon>
        <taxon>Enterobacterales</taxon>
        <taxon>Erwiniaceae</taxon>
        <taxon>Erwinia</taxon>
    </lineage>
</organism>
<evidence type="ECO:0000313" key="1">
    <source>
        <dbReference type="EMBL" id="RQM36336.1"/>
    </source>
</evidence>
<comment type="caution">
    <text evidence="1">The sequence shown here is derived from an EMBL/GenBank/DDBJ whole genome shotgun (WGS) entry which is preliminary data.</text>
</comment>
<dbReference type="RefSeq" id="WP_124234914.1">
    <property type="nucleotide sequence ID" value="NZ_RHHM01000027.1"/>
</dbReference>
<sequence>MKREAMTALNLPAPAPTIASIVAGPQSDSKNSQVITTRCNGVPVSGCLFDSKNICTVRALTTAPPLLRVSSNNNPVITEKGVGSG</sequence>
<reference evidence="1 2" key="1">
    <citation type="submission" date="2018-10" db="EMBL/GenBank/DDBJ databases">
        <title>Draft genome sequence for the type isolate of Erwinia psidii, agent causal of bacterial blight in guava (Psidium guajava) and wilt and die-back of Eucalyptus spp.</title>
        <authorList>
            <person name="Hermenegildo P.S."/>
            <person name="Santos S.A."/>
            <person name="Guimaraes L.M.S."/>
            <person name="Vidigal P.M.P."/>
            <person name="Pereira I.C."/>
            <person name="Badel J.L."/>
            <person name="Alfenas-Zerbini P."/>
            <person name="Ferreira M.A.S.V."/>
            <person name="Alfenas A.C."/>
        </authorList>
    </citation>
    <scope>NUCLEOTIDE SEQUENCE [LARGE SCALE GENOMIC DNA]</scope>
    <source>
        <strain evidence="1 2">IBSBF 435</strain>
    </source>
</reference>
<accession>A0A3N6SFM8</accession>
<proteinExistence type="predicted"/>
<gene>
    <name evidence="1" type="ORF">EB241_21045</name>
</gene>
<dbReference type="EMBL" id="RHHM01000027">
    <property type="protein sequence ID" value="RQM36336.1"/>
    <property type="molecule type" value="Genomic_DNA"/>
</dbReference>
<protein>
    <submittedName>
        <fullName evidence="1">Uncharacterized protein</fullName>
    </submittedName>
</protein>
<dbReference type="Proteomes" id="UP000279457">
    <property type="component" value="Unassembled WGS sequence"/>
</dbReference>
<name>A0A3N6SFM8_9GAMM</name>
<dbReference type="AlphaFoldDB" id="A0A3N6SFM8"/>
<keyword evidence="2" id="KW-1185">Reference proteome</keyword>
<evidence type="ECO:0000313" key="2">
    <source>
        <dbReference type="Proteomes" id="UP000279457"/>
    </source>
</evidence>